<reference evidence="3 4" key="2">
    <citation type="journal article" date="2012" name="Stand. Genomic Sci.">
        <title>Complete genome sequence of the aquatic bacterium Runella slithyformis type strain (LSU 4(T)).</title>
        <authorList>
            <person name="Copeland A."/>
            <person name="Zhang X."/>
            <person name="Misra M."/>
            <person name="Lapidus A."/>
            <person name="Nolan M."/>
            <person name="Lucas S."/>
            <person name="Deshpande S."/>
            <person name="Cheng J.F."/>
            <person name="Tapia R."/>
            <person name="Goodwin L.A."/>
            <person name="Pitluck S."/>
            <person name="Liolios K."/>
            <person name="Pagani I."/>
            <person name="Ivanova N."/>
            <person name="Mikhailova N."/>
            <person name="Pati A."/>
            <person name="Chen A."/>
            <person name="Palaniappan K."/>
            <person name="Land M."/>
            <person name="Hauser L."/>
            <person name="Pan C."/>
            <person name="Jeffries C.D."/>
            <person name="Detter J.C."/>
            <person name="Brambilla E.M."/>
            <person name="Rohde M."/>
            <person name="Djao O.D."/>
            <person name="Goker M."/>
            <person name="Sikorski J."/>
            <person name="Tindall B.J."/>
            <person name="Woyke T."/>
            <person name="Bristow J."/>
            <person name="Eisen J.A."/>
            <person name="Markowitz V."/>
            <person name="Hugenholtz P."/>
            <person name="Kyrpides N.C."/>
            <person name="Klenk H.P."/>
            <person name="Mavromatis K."/>
        </authorList>
    </citation>
    <scope>NUCLEOTIDE SEQUENCE [LARGE SCALE GENOMIC DNA]</scope>
    <source>
        <strain evidence="4">ATCC 29530 / DSM 19594 / LMG 11500 / NCIMB 11436 / LSU 4</strain>
    </source>
</reference>
<name>A0A7U4E481_RUNSL</name>
<dbReference type="EMBL" id="CP002859">
    <property type="protein sequence ID" value="AEI47019.1"/>
    <property type="molecule type" value="Genomic_DNA"/>
</dbReference>
<accession>A0A7U4E481</accession>
<evidence type="ECO:0008006" key="5">
    <source>
        <dbReference type="Google" id="ProtNLM"/>
    </source>
</evidence>
<keyword evidence="4" id="KW-1185">Reference proteome</keyword>
<organism evidence="3 4">
    <name type="scientific">Runella slithyformis (strain ATCC 29530 / DSM 19594 / LMG 11500 / NCIMB 11436 / LSU 4)</name>
    <dbReference type="NCBI Taxonomy" id="761193"/>
    <lineage>
        <taxon>Bacteria</taxon>
        <taxon>Pseudomonadati</taxon>
        <taxon>Bacteroidota</taxon>
        <taxon>Cytophagia</taxon>
        <taxon>Cytophagales</taxon>
        <taxon>Spirosomataceae</taxon>
        <taxon>Runella</taxon>
    </lineage>
</organism>
<feature type="signal peptide" evidence="2">
    <location>
        <begin position="1"/>
        <end position="18"/>
    </location>
</feature>
<feature type="chain" id="PRO_5030773360" description="DUF1311 domain-containing protein" evidence="2">
    <location>
        <begin position="19"/>
        <end position="445"/>
    </location>
</feature>
<feature type="coiled-coil region" evidence="1">
    <location>
        <begin position="284"/>
        <end position="311"/>
    </location>
</feature>
<reference evidence="4" key="1">
    <citation type="submission" date="2011-06" db="EMBL/GenBank/DDBJ databases">
        <title>The complete genome of chromosome of Runella slithyformis DSM 19594.</title>
        <authorList>
            <consortium name="US DOE Joint Genome Institute (JGI-PGF)"/>
            <person name="Lucas S."/>
            <person name="Han J."/>
            <person name="Lapidus A."/>
            <person name="Bruce D."/>
            <person name="Goodwin L."/>
            <person name="Pitluck S."/>
            <person name="Peters L."/>
            <person name="Kyrpides N."/>
            <person name="Mavromatis K."/>
            <person name="Ivanova N."/>
            <person name="Ovchinnikova G."/>
            <person name="Zhang X."/>
            <person name="Misra M."/>
            <person name="Detter J.C."/>
            <person name="Tapia R."/>
            <person name="Han C."/>
            <person name="Land M."/>
            <person name="Hauser L."/>
            <person name="Markowitz V."/>
            <person name="Cheng J.-F."/>
            <person name="Hugenholtz P."/>
            <person name="Woyke T."/>
            <person name="Wu D."/>
            <person name="Tindall B."/>
            <person name="Faehrich R."/>
            <person name="Brambilla E."/>
            <person name="Klenk H.-P."/>
            <person name="Eisen J.A."/>
        </authorList>
    </citation>
    <scope>NUCLEOTIDE SEQUENCE [LARGE SCALE GENOMIC DNA]</scope>
    <source>
        <strain evidence="4">ATCC 29530 / DSM 19594 / LMG 11500 / NCIMB 11436 / LSU 4</strain>
    </source>
</reference>
<dbReference type="RefSeq" id="WP_013926343.1">
    <property type="nucleotide sequence ID" value="NC_015703.1"/>
</dbReference>
<keyword evidence="1" id="KW-0175">Coiled coil</keyword>
<proteinExistence type="predicted"/>
<evidence type="ECO:0000256" key="2">
    <source>
        <dbReference type="SAM" id="SignalP"/>
    </source>
</evidence>
<dbReference type="AlphaFoldDB" id="A0A7U4E481"/>
<dbReference type="Proteomes" id="UP000000493">
    <property type="component" value="Chromosome"/>
</dbReference>
<keyword evidence="2" id="KW-0732">Signal</keyword>
<gene>
    <name evidence="3" type="ordered locus">Runsl_0576</name>
</gene>
<protein>
    <recommendedName>
        <fullName evidence="5">DUF1311 domain-containing protein</fullName>
    </recommendedName>
</protein>
<evidence type="ECO:0000313" key="4">
    <source>
        <dbReference type="Proteomes" id="UP000000493"/>
    </source>
</evidence>
<dbReference type="KEGG" id="rsi:Runsl_0576"/>
<sequence length="445" mass="50226">MMKNALVLLLAATTFGFAQDIELINPKKGFKELDLTKPKFSAQPEPIPAENGTYSFTHYMGVFCEFKETGESGELAQYLNVTNGVVGIFKEDLAKWMPDAANQGEGGMDFWAMLPSMTQRMYLKSPDVGKVVMQMSADDPHSNGSYTTQMARFDSRNLGEIFWRNTKKHKTVTVPAHLLENNRMPLTLDVYNYKSEEGPIQILMKDLGPAEGKFAPLKKIYAATGMGGLGYILNPLNNHVHLIFSITGNGGNSGCRLYALQPKVKTFSGAGYKPVGDMVASAMETAKNEKNQNYEQNLAETLAEEEDAQLRGLLKEQAEWQHKMTNRHSDNVIGGAMLNDLNEMNRATLNAVMDVETNYKMNDVELRIQLRRRQIELSNDPSPEQRTRLNKEVNCLNKQRQLWANHRTDALKLKEKIKNLEQYEQLEKMGALMADYQQRAVRLCP</sequence>
<evidence type="ECO:0000313" key="3">
    <source>
        <dbReference type="EMBL" id="AEI47019.1"/>
    </source>
</evidence>
<evidence type="ECO:0000256" key="1">
    <source>
        <dbReference type="SAM" id="Coils"/>
    </source>
</evidence>